<feature type="domain" description="Carboxylesterase type B" evidence="5">
    <location>
        <begin position="24"/>
        <end position="254"/>
    </location>
</feature>
<sequence>MRNLLYYLPYIALVSSAPPYKVSDQPVVSINNGTVVGVRSSTFDQDFFLGIPYAQPPVGNLRFRPPRSINESWHERQASSYGAWCHSAPLQLPGFSQNNSYHQEDEDCLTINIVRPHGVTQYSKIPVLVWIYGGGLQEGGSADQRYNSSYIVQQSVRLGMPIVHVSFNYRLSGFGFLSGRALVGSGNANLGLYDQRLALHWIQENIGAFGGDPSRVTIQGESAGAHSVGYHFMAYDGRDDALFRAGIAESGGPMFLVGFLSPDQQDVLYEDVLNSTNCKAKADSIPGL</sequence>
<dbReference type="Pfam" id="PF00135">
    <property type="entry name" value="COesterase"/>
    <property type="match status" value="1"/>
</dbReference>
<accession>A0A4Q4MKG2</accession>
<dbReference type="PANTHER" id="PTHR43918">
    <property type="entry name" value="ACETYLCHOLINESTERASE"/>
    <property type="match status" value="1"/>
</dbReference>
<evidence type="ECO:0000313" key="6">
    <source>
        <dbReference type="EMBL" id="RYN53638.1"/>
    </source>
</evidence>
<evidence type="ECO:0000259" key="5">
    <source>
        <dbReference type="Pfam" id="PF00135"/>
    </source>
</evidence>
<dbReference type="PANTHER" id="PTHR43918:SF4">
    <property type="entry name" value="CARBOXYLIC ESTER HYDROLASE"/>
    <property type="match status" value="1"/>
</dbReference>
<dbReference type="InterPro" id="IPR002018">
    <property type="entry name" value="CarbesteraseB"/>
</dbReference>
<dbReference type="InterPro" id="IPR019826">
    <property type="entry name" value="Carboxylesterase_B_AS"/>
</dbReference>
<dbReference type="SUPFAM" id="SSF53474">
    <property type="entry name" value="alpha/beta-Hydrolases"/>
    <property type="match status" value="1"/>
</dbReference>
<evidence type="ECO:0000256" key="2">
    <source>
        <dbReference type="ARBA" id="ARBA00005964"/>
    </source>
</evidence>
<dbReference type="PROSITE" id="PS00941">
    <property type="entry name" value="CARBOXYLESTERASE_B_2"/>
    <property type="match status" value="1"/>
</dbReference>
<comment type="similarity">
    <text evidence="2 4">Belongs to the type-B carboxylesterase/lipase family.</text>
</comment>
<dbReference type="Gene3D" id="3.40.50.1820">
    <property type="entry name" value="alpha/beta hydrolase"/>
    <property type="match status" value="1"/>
</dbReference>
<evidence type="ECO:0000256" key="1">
    <source>
        <dbReference type="ARBA" id="ARBA00004685"/>
    </source>
</evidence>
<proteinExistence type="inferred from homology"/>
<dbReference type="PROSITE" id="PS00122">
    <property type="entry name" value="CARBOXYLESTERASE_B_1"/>
    <property type="match status" value="1"/>
</dbReference>
<gene>
    <name evidence="6" type="ORF">AA0117_g13336</name>
</gene>
<dbReference type="AlphaFoldDB" id="A0A4Q4MKG2"/>
<name>A0A4Q4MKG2_ALTAL</name>
<dbReference type="EC" id="3.1.1.-" evidence="4"/>
<comment type="caution">
    <text evidence="6">The sequence shown here is derived from an EMBL/GenBank/DDBJ whole genome shotgun (WGS) entry which is preliminary data.</text>
</comment>
<dbReference type="VEuPathDB" id="FungiDB:CC77DRAFT_239201"/>
<comment type="pathway">
    <text evidence="1">Mycotoxin biosynthesis.</text>
</comment>
<dbReference type="InterPro" id="IPR050654">
    <property type="entry name" value="AChE-related_enzymes"/>
</dbReference>
<evidence type="ECO:0000256" key="4">
    <source>
        <dbReference type="RuleBase" id="RU361235"/>
    </source>
</evidence>
<evidence type="ECO:0000256" key="3">
    <source>
        <dbReference type="ARBA" id="ARBA00022801"/>
    </source>
</evidence>
<organism evidence="6 7">
    <name type="scientific">Alternaria alternata</name>
    <name type="common">Alternaria rot fungus</name>
    <name type="synonym">Torula alternata</name>
    <dbReference type="NCBI Taxonomy" id="5599"/>
    <lineage>
        <taxon>Eukaryota</taxon>
        <taxon>Fungi</taxon>
        <taxon>Dikarya</taxon>
        <taxon>Ascomycota</taxon>
        <taxon>Pezizomycotina</taxon>
        <taxon>Dothideomycetes</taxon>
        <taxon>Pleosporomycetidae</taxon>
        <taxon>Pleosporales</taxon>
        <taxon>Pleosporineae</taxon>
        <taxon>Pleosporaceae</taxon>
        <taxon>Alternaria</taxon>
        <taxon>Alternaria sect. Alternaria</taxon>
        <taxon>Alternaria alternata complex</taxon>
    </lineage>
</organism>
<dbReference type="InterPro" id="IPR029058">
    <property type="entry name" value="AB_hydrolase_fold"/>
</dbReference>
<dbReference type="EMBL" id="PDXD01000235">
    <property type="protein sequence ID" value="RYN53638.1"/>
    <property type="molecule type" value="Genomic_DNA"/>
</dbReference>
<keyword evidence="3 4" id="KW-0378">Hydrolase</keyword>
<reference evidence="7" key="1">
    <citation type="journal article" date="2019" name="bioRxiv">
        <title>Genomics, evolutionary history and diagnostics of the Alternaria alternata species group including apple and Asian pear pathotypes.</title>
        <authorList>
            <person name="Armitage A.D."/>
            <person name="Cockerton H.M."/>
            <person name="Sreenivasaprasad S."/>
            <person name="Woodhall J.W."/>
            <person name="Lane C.R."/>
            <person name="Harrison R.J."/>
            <person name="Clarkson J.P."/>
        </authorList>
    </citation>
    <scope>NUCLEOTIDE SEQUENCE [LARGE SCALE GENOMIC DNA]</scope>
    <source>
        <strain evidence="7">FERA 1177</strain>
    </source>
</reference>
<dbReference type="GO" id="GO:0052689">
    <property type="term" value="F:carboxylic ester hydrolase activity"/>
    <property type="evidence" value="ECO:0007669"/>
    <property type="project" value="TreeGrafter"/>
</dbReference>
<evidence type="ECO:0000313" key="7">
    <source>
        <dbReference type="Proteomes" id="UP000291422"/>
    </source>
</evidence>
<protein>
    <recommendedName>
        <fullName evidence="4">Carboxylic ester hydrolase</fullName>
        <ecNumber evidence="4">3.1.1.-</ecNumber>
    </recommendedName>
</protein>
<dbReference type="Proteomes" id="UP000291422">
    <property type="component" value="Unassembled WGS sequence"/>
</dbReference>
<dbReference type="InterPro" id="IPR019819">
    <property type="entry name" value="Carboxylesterase_B_CS"/>
</dbReference>